<name>A0A2V2YVH9_9BACL</name>
<dbReference type="EMBL" id="QGTQ01000006">
    <property type="protein sequence ID" value="PWW04859.1"/>
    <property type="molecule type" value="Genomic_DNA"/>
</dbReference>
<dbReference type="OrthoDB" id="9805460at2"/>
<feature type="domain" description="Malonyl-CoA:ACP transacylase (MAT)" evidence="6">
    <location>
        <begin position="7"/>
        <end position="313"/>
    </location>
</feature>
<dbReference type="InterPro" id="IPR004410">
    <property type="entry name" value="Malonyl_CoA-ACP_transAc_FabD"/>
</dbReference>
<dbReference type="Pfam" id="PF00698">
    <property type="entry name" value="Acyl_transf_1"/>
    <property type="match status" value="1"/>
</dbReference>
<dbReference type="NCBIfam" id="TIGR00128">
    <property type="entry name" value="fabD"/>
    <property type="match status" value="1"/>
</dbReference>
<accession>A0A2V2YVH9</accession>
<dbReference type="PANTHER" id="PTHR42681">
    <property type="entry name" value="MALONYL-COA-ACYL CARRIER PROTEIN TRANSACYLASE, MITOCHONDRIAL"/>
    <property type="match status" value="1"/>
</dbReference>
<dbReference type="SMART" id="SM00827">
    <property type="entry name" value="PKS_AT"/>
    <property type="match status" value="1"/>
</dbReference>
<proteinExistence type="inferred from homology"/>
<dbReference type="EC" id="2.3.1.39" evidence="2"/>
<dbReference type="AlphaFoldDB" id="A0A2V2YVH9"/>
<evidence type="ECO:0000256" key="4">
    <source>
        <dbReference type="ARBA" id="ARBA00023315"/>
    </source>
</evidence>
<evidence type="ECO:0000259" key="6">
    <source>
        <dbReference type="SMART" id="SM00827"/>
    </source>
</evidence>
<dbReference type="GO" id="GO:0006633">
    <property type="term" value="P:fatty acid biosynthetic process"/>
    <property type="evidence" value="ECO:0007669"/>
    <property type="project" value="TreeGrafter"/>
</dbReference>
<dbReference type="SUPFAM" id="SSF52151">
    <property type="entry name" value="FabD/lysophospholipase-like"/>
    <property type="match status" value="1"/>
</dbReference>
<evidence type="ECO:0000313" key="7">
    <source>
        <dbReference type="EMBL" id="PWW04859.1"/>
    </source>
</evidence>
<evidence type="ECO:0000256" key="5">
    <source>
        <dbReference type="ARBA" id="ARBA00048462"/>
    </source>
</evidence>
<dbReference type="Gene3D" id="3.30.70.250">
    <property type="entry name" value="Malonyl-CoA ACP transacylase, ACP-binding"/>
    <property type="match status" value="1"/>
</dbReference>
<comment type="caution">
    <text evidence="7">The sequence shown here is derived from an EMBL/GenBank/DDBJ whole genome shotgun (WGS) entry which is preliminary data.</text>
</comment>
<protein>
    <recommendedName>
        <fullName evidence="2">[acyl-carrier-protein] S-malonyltransferase</fullName>
        <ecNumber evidence="2">2.3.1.39</ecNumber>
    </recommendedName>
</protein>
<dbReference type="GO" id="GO:0004314">
    <property type="term" value="F:[acyl-carrier-protein] S-malonyltransferase activity"/>
    <property type="evidence" value="ECO:0007669"/>
    <property type="project" value="UniProtKB-EC"/>
</dbReference>
<evidence type="ECO:0000256" key="3">
    <source>
        <dbReference type="ARBA" id="ARBA00022679"/>
    </source>
</evidence>
<evidence type="ECO:0000256" key="1">
    <source>
        <dbReference type="ARBA" id="ARBA00008217"/>
    </source>
</evidence>
<dbReference type="InterPro" id="IPR014043">
    <property type="entry name" value="Acyl_transferase_dom"/>
</dbReference>
<dbReference type="Gene3D" id="3.40.366.10">
    <property type="entry name" value="Malonyl-Coenzyme A Acyl Carrier Protein, domain 2"/>
    <property type="match status" value="1"/>
</dbReference>
<dbReference type="InterPro" id="IPR016035">
    <property type="entry name" value="Acyl_Trfase/lysoPLipase"/>
</dbReference>
<keyword evidence="4" id="KW-0012">Acyltransferase</keyword>
<dbReference type="GO" id="GO:0005829">
    <property type="term" value="C:cytosol"/>
    <property type="evidence" value="ECO:0007669"/>
    <property type="project" value="TreeGrafter"/>
</dbReference>
<reference evidence="7 8" key="1">
    <citation type="submission" date="2018-05" db="EMBL/GenBank/DDBJ databases">
        <title>Genomic Encyclopedia of Type Strains, Phase III (KMG-III): the genomes of soil and plant-associated and newly described type strains.</title>
        <authorList>
            <person name="Whitman W."/>
        </authorList>
    </citation>
    <scope>NUCLEOTIDE SEQUENCE [LARGE SCALE GENOMIC DNA]</scope>
    <source>
        <strain evidence="7 8">CECT 5696</strain>
    </source>
</reference>
<evidence type="ECO:0000313" key="8">
    <source>
        <dbReference type="Proteomes" id="UP000246635"/>
    </source>
</evidence>
<dbReference type="SUPFAM" id="SSF55048">
    <property type="entry name" value="Probable ACP-binding domain of malonyl-CoA ACP transacylase"/>
    <property type="match status" value="1"/>
</dbReference>
<keyword evidence="8" id="KW-1185">Reference proteome</keyword>
<dbReference type="InterPro" id="IPR050858">
    <property type="entry name" value="Mal-CoA-ACP_Trans/PKS_FabD"/>
</dbReference>
<dbReference type="PANTHER" id="PTHR42681:SF1">
    <property type="entry name" value="MALONYL-COA-ACYL CARRIER PROTEIN TRANSACYLASE, MITOCHONDRIAL"/>
    <property type="match status" value="1"/>
</dbReference>
<dbReference type="Proteomes" id="UP000246635">
    <property type="component" value="Unassembled WGS sequence"/>
</dbReference>
<dbReference type="FunFam" id="3.30.70.250:FF:000001">
    <property type="entry name" value="Malonyl CoA-acyl carrier protein transacylase"/>
    <property type="match status" value="1"/>
</dbReference>
<keyword evidence="3 7" id="KW-0808">Transferase</keyword>
<dbReference type="InterPro" id="IPR001227">
    <property type="entry name" value="Ac_transferase_dom_sf"/>
</dbReference>
<evidence type="ECO:0000256" key="2">
    <source>
        <dbReference type="ARBA" id="ARBA00013258"/>
    </source>
</evidence>
<comment type="similarity">
    <text evidence="1">Belongs to the FabD family.</text>
</comment>
<gene>
    <name evidence="7" type="ORF">DFQ01_106143</name>
</gene>
<comment type="catalytic activity">
    <reaction evidence="5">
        <text>holo-[ACP] + malonyl-CoA = malonyl-[ACP] + CoA</text>
        <dbReference type="Rhea" id="RHEA:41792"/>
        <dbReference type="Rhea" id="RHEA-COMP:9623"/>
        <dbReference type="Rhea" id="RHEA-COMP:9685"/>
        <dbReference type="ChEBI" id="CHEBI:57287"/>
        <dbReference type="ChEBI" id="CHEBI:57384"/>
        <dbReference type="ChEBI" id="CHEBI:64479"/>
        <dbReference type="ChEBI" id="CHEBI:78449"/>
        <dbReference type="EC" id="2.3.1.39"/>
    </reaction>
</comment>
<organism evidence="7 8">
    <name type="scientific">Paenibacillus cellulosilyticus</name>
    <dbReference type="NCBI Taxonomy" id="375489"/>
    <lineage>
        <taxon>Bacteria</taxon>
        <taxon>Bacillati</taxon>
        <taxon>Bacillota</taxon>
        <taxon>Bacilli</taxon>
        <taxon>Bacillales</taxon>
        <taxon>Paenibacillaceae</taxon>
        <taxon>Paenibacillus</taxon>
    </lineage>
</organism>
<dbReference type="RefSeq" id="WP_110043964.1">
    <property type="nucleotide sequence ID" value="NZ_CP054612.1"/>
</dbReference>
<dbReference type="InterPro" id="IPR016036">
    <property type="entry name" value="Malonyl_transacylase_ACP-bd"/>
</dbReference>
<sequence>MMRAAVIFPGQGAQYVGMAKELTDKYAFARTRFAEASDAAGIDLLKLCAEGPLDRLTLTANAQPAVLAASYIAFEALQQETGLEPTMLAGHSLGEYTALACAGGLSFYDAVRIVRYRGQLMQQAVAPGIGAMMSIIGPSAERVECACAEATMPGSVVVISNYNSPEQTVISGHSDAVERCGELLQEEGAKTVKLNVSAPFHSPLMEEASESLREELLKLDYKPLRYQVISNVTALPHHNESGIAELLTRQLTAPVMWAQTAAYIAQHKMAICIDTGPSSIALNLMRSTSPTMKLFAYDKTVEQDRVHRLFRHMRPAAPSTLAFVSRCLAIAVCTPNTNWNASEYEEGAAKPYKDIHQLQLKLDEEGRAPTDEEMARALEMLVSVFETKRTPPAEQRRRYEQLMKETGTESLFYDKGLIDDVASERQYPVSR</sequence>